<evidence type="ECO:0000313" key="4">
    <source>
        <dbReference type="Proteomes" id="UP000009173"/>
    </source>
</evidence>
<dbReference type="InterPro" id="IPR036388">
    <property type="entry name" value="WH-like_DNA-bd_sf"/>
</dbReference>
<evidence type="ECO:0000256" key="1">
    <source>
        <dbReference type="SAM" id="Coils"/>
    </source>
</evidence>
<reference evidence="4" key="1">
    <citation type="journal article" date="2009" name="Environ. Microbiol.">
        <title>Contribution of mobile genetic elements to Desulfovibrio vulgaris genome plasticity.</title>
        <authorList>
            <person name="Walker C.B."/>
            <person name="Stolyar S."/>
            <person name="Chivian D."/>
            <person name="Pinel N."/>
            <person name="Gabster J.A."/>
            <person name="Dehal P.S."/>
            <person name="He Z."/>
            <person name="Yang Z.K."/>
            <person name="Yen H.C."/>
            <person name="Zhou J."/>
            <person name="Wall J.D."/>
            <person name="Hazen T.C."/>
            <person name="Arkin A.P."/>
            <person name="Stahl D.A."/>
        </authorList>
    </citation>
    <scope>NUCLEOTIDE SEQUENCE [LARGE SCALE GENOMIC DNA]</scope>
    <source>
        <strain evidence="4">DP4</strain>
    </source>
</reference>
<dbReference type="Gene3D" id="3.40.1360.10">
    <property type="match status" value="1"/>
</dbReference>
<accession>A0A0H3A6N2</accession>
<sequence length="782" mass="84414">MAAPTEADLVAAFTSKLEAAGLLPGEVIADGTMQRCPTVHKPRGKDGAYIARRDMPPNVWWRDWRTGEDGIWFAVAKADWTPADRTRVAEQKAEREALLAAQYEQAAREAQRIWDAAKEADDGHEYLQRKGVRAYGLRLGGDELLVPLRDATGLRTLQGIGPDGFKRLLTGGRKAGCFFAISAKDGSTAGPLLIAEGYATAASLHMATGYETVMAVDCGNMLAVAQALRGMWPGREIVLCADNDCSAKDGSPRENNPGLEAAQAAASSIGGTVALCPAHDGKSADFNDLHLARGLEAVRAVVEKALPPQFPLHAFPPELRDFVTAKADELQVCPETLASGALCTLAAVAQGRFVVEPWPGYQEHVCLYAMVGQDVSERKSAALRECRKPIDRWEAEQRAEAEQRIVRAQSRRKTLERAIDSKRARLANRPPASPEFEAGMRELAELEASLPEIPKAPRLLIDDTTLEALPVRLAAQGERGAILEPEGGLLGTFSGRYSAKGQANIDVLLKAHDGESLRVDRRGTGFSALDCPLLTLCFVAQPAILRELASNEVFIRRGLVARFFLITPPSRVGYRRTGRPPAINTAAEAAYHRLIRRALAYENAEPHVLMLSAGAEATLAAFHATVERGQRPGGELSDMRGFAGKLPGLAARIAGLFHVAEHDRPEATTISEDTMNRAIQTANYLCRATREAYGVASRLAASDARERARDKALDKIRTAGGAMTKRDLARALPTHKAEIPSALEELCAAGVLERRQETPQGKKGGRPTEVFVLAEGASGVLQ</sequence>
<evidence type="ECO:0000259" key="2">
    <source>
        <dbReference type="SMART" id="SM00493"/>
    </source>
</evidence>
<dbReference type="HOGENOM" id="CLU_351195_0_0_7"/>
<gene>
    <name evidence="3" type="ordered locus">Dvul_0087</name>
</gene>
<dbReference type="SMART" id="SM00493">
    <property type="entry name" value="TOPRIM"/>
    <property type="match status" value="1"/>
</dbReference>
<dbReference type="InterPro" id="IPR034154">
    <property type="entry name" value="TOPRIM_DnaG/twinkle"/>
</dbReference>
<organism evidence="3 4">
    <name type="scientific">Nitratidesulfovibrio vulgaris (strain DP4)</name>
    <name type="common">Desulfovibrio vulgaris</name>
    <dbReference type="NCBI Taxonomy" id="391774"/>
    <lineage>
        <taxon>Bacteria</taxon>
        <taxon>Pseudomonadati</taxon>
        <taxon>Thermodesulfobacteriota</taxon>
        <taxon>Desulfovibrionia</taxon>
        <taxon>Desulfovibrionales</taxon>
        <taxon>Desulfovibrionaceae</taxon>
        <taxon>Nitratidesulfovibrio</taxon>
    </lineage>
</organism>
<dbReference type="CDD" id="cd01029">
    <property type="entry name" value="TOPRIM_primases"/>
    <property type="match status" value="1"/>
</dbReference>
<dbReference type="AlphaFoldDB" id="A0A0H3A6N2"/>
<protein>
    <submittedName>
        <fullName evidence="3">Toprim sub domain protein</fullName>
    </submittedName>
</protein>
<dbReference type="InterPro" id="IPR025048">
    <property type="entry name" value="DUF3987"/>
</dbReference>
<dbReference type="Proteomes" id="UP000009173">
    <property type="component" value="Chromosome"/>
</dbReference>
<dbReference type="Pfam" id="PF13362">
    <property type="entry name" value="Toprim_3"/>
    <property type="match status" value="1"/>
</dbReference>
<dbReference type="Gene3D" id="1.10.10.10">
    <property type="entry name" value="Winged helix-like DNA-binding domain superfamily/Winged helix DNA-binding domain"/>
    <property type="match status" value="1"/>
</dbReference>
<dbReference type="Pfam" id="PF13148">
    <property type="entry name" value="DUF3987"/>
    <property type="match status" value="1"/>
</dbReference>
<dbReference type="KEGG" id="dvl:Dvul_0087"/>
<evidence type="ECO:0000313" key="3">
    <source>
        <dbReference type="EMBL" id="ABM27111.1"/>
    </source>
</evidence>
<feature type="domain" description="Toprim" evidence="2">
    <location>
        <begin position="190"/>
        <end position="274"/>
    </location>
</feature>
<dbReference type="RefSeq" id="WP_011791382.1">
    <property type="nucleotide sequence ID" value="NC_008751.1"/>
</dbReference>
<dbReference type="InterPro" id="IPR006171">
    <property type="entry name" value="TOPRIM_dom"/>
</dbReference>
<name>A0A0H3A6N2_NITV4</name>
<proteinExistence type="predicted"/>
<dbReference type="EMBL" id="CP000527">
    <property type="protein sequence ID" value="ABM27111.1"/>
    <property type="molecule type" value="Genomic_DNA"/>
</dbReference>
<feature type="coiled-coil region" evidence="1">
    <location>
        <begin position="398"/>
        <end position="425"/>
    </location>
</feature>
<keyword evidence="1" id="KW-0175">Coiled coil</keyword>